<feature type="transmembrane region" description="Helical" evidence="6">
    <location>
        <begin position="199"/>
        <end position="218"/>
    </location>
</feature>
<evidence type="ECO:0000256" key="4">
    <source>
        <dbReference type="ARBA" id="ARBA00023180"/>
    </source>
</evidence>
<dbReference type="InParanoid" id="A0A673A8K3"/>
<reference evidence="8" key="1">
    <citation type="submission" date="2019-06" db="EMBL/GenBank/DDBJ databases">
        <authorList>
            <consortium name="Wellcome Sanger Institute Data Sharing"/>
        </authorList>
    </citation>
    <scope>NUCLEOTIDE SEQUENCE [LARGE SCALE GENOMIC DNA]</scope>
</reference>
<dbReference type="GO" id="GO:0016020">
    <property type="term" value="C:membrane"/>
    <property type="evidence" value="ECO:0007669"/>
    <property type="project" value="UniProtKB-SubCell"/>
</dbReference>
<keyword evidence="6" id="KW-0812">Transmembrane</keyword>
<evidence type="ECO:0000259" key="7">
    <source>
        <dbReference type="PROSITE" id="PS50835"/>
    </source>
</evidence>
<feature type="domain" description="Ig-like" evidence="7">
    <location>
        <begin position="98"/>
        <end position="191"/>
    </location>
</feature>
<evidence type="ECO:0000256" key="5">
    <source>
        <dbReference type="ARBA" id="ARBA00023319"/>
    </source>
</evidence>
<evidence type="ECO:0000256" key="6">
    <source>
        <dbReference type="SAM" id="Phobius"/>
    </source>
</evidence>
<dbReference type="InterPro" id="IPR003599">
    <property type="entry name" value="Ig_sub"/>
</dbReference>
<reference evidence="8" key="2">
    <citation type="submission" date="2025-08" db="UniProtKB">
        <authorList>
            <consortium name="Ensembl"/>
        </authorList>
    </citation>
    <scope>IDENTIFICATION</scope>
</reference>
<keyword evidence="3" id="KW-1015">Disulfide bond</keyword>
<dbReference type="InterPro" id="IPR013783">
    <property type="entry name" value="Ig-like_fold"/>
</dbReference>
<dbReference type="Ensembl" id="ENSSORT00005026289.1">
    <property type="protein sequence ID" value="ENSSORP00005025529.1"/>
    <property type="gene ID" value="ENSSORG00005012278.1"/>
</dbReference>
<dbReference type="PROSITE" id="PS50835">
    <property type="entry name" value="IG_LIKE"/>
    <property type="match status" value="2"/>
</dbReference>
<evidence type="ECO:0000256" key="3">
    <source>
        <dbReference type="ARBA" id="ARBA00023157"/>
    </source>
</evidence>
<dbReference type="SMART" id="SM00409">
    <property type="entry name" value="IG"/>
    <property type="match status" value="2"/>
</dbReference>
<keyword evidence="9" id="KW-1185">Reference proteome</keyword>
<evidence type="ECO:0000313" key="9">
    <source>
        <dbReference type="Proteomes" id="UP000472271"/>
    </source>
</evidence>
<keyword evidence="6" id="KW-1133">Transmembrane helix</keyword>
<dbReference type="AlphaFoldDB" id="A0A673A8K3"/>
<evidence type="ECO:0000313" key="8">
    <source>
        <dbReference type="Ensembl" id="ENSSORP00005025529.1"/>
    </source>
</evidence>
<protein>
    <submittedName>
        <fullName evidence="8">Transmembrane and immunoglobulin domain containing 1</fullName>
    </submittedName>
</protein>
<keyword evidence="2 6" id="KW-0472">Membrane</keyword>
<keyword evidence="5" id="KW-0393">Immunoglobulin domain</keyword>
<dbReference type="InterPro" id="IPR036179">
    <property type="entry name" value="Ig-like_dom_sf"/>
</dbReference>
<dbReference type="InterPro" id="IPR051275">
    <property type="entry name" value="Cell_adhesion_signaling"/>
</dbReference>
<dbReference type="Gene3D" id="2.60.40.10">
    <property type="entry name" value="Immunoglobulins"/>
    <property type="match status" value="2"/>
</dbReference>
<evidence type="ECO:0000256" key="1">
    <source>
        <dbReference type="ARBA" id="ARBA00004479"/>
    </source>
</evidence>
<feature type="domain" description="Ig-like" evidence="7">
    <location>
        <begin position="24"/>
        <end position="95"/>
    </location>
</feature>
<dbReference type="Proteomes" id="UP000472271">
    <property type="component" value="Chromosome 14"/>
</dbReference>
<evidence type="ECO:0000256" key="2">
    <source>
        <dbReference type="ARBA" id="ARBA00023136"/>
    </source>
</evidence>
<sequence>AENGFIHSLFDVIPTGILETKLDETVSLVCKYEDEPDEELVWKRNDALVSLKDENKKGLSRVCITPIDYEDNEVTFTCQLGKNSTVRAFVTLNVTYPPSLSGSEDVSVEEESVFALQCDIGANPPVTSVTWEMNGTAVDVLAGGFTISTGAFTSRLTADSTEKNLHENTYQCSAVSPMYGTHSKVFHVTVTAKTMKFPLMPMIAGLVVVCLTTLLAIVSRWKKITKVQWHALVKMFLSSSHICTEL</sequence>
<reference evidence="8" key="3">
    <citation type="submission" date="2025-09" db="UniProtKB">
        <authorList>
            <consortium name="Ensembl"/>
        </authorList>
    </citation>
    <scope>IDENTIFICATION</scope>
</reference>
<dbReference type="InterPro" id="IPR007110">
    <property type="entry name" value="Ig-like_dom"/>
</dbReference>
<accession>A0A673A8K3</accession>
<comment type="subcellular location">
    <subcellularLocation>
        <location evidence="1">Membrane</location>
        <topology evidence="1">Single-pass type I membrane protein</topology>
    </subcellularLocation>
</comment>
<dbReference type="SUPFAM" id="SSF48726">
    <property type="entry name" value="Immunoglobulin"/>
    <property type="match status" value="2"/>
</dbReference>
<organism evidence="8 9">
    <name type="scientific">Sphaeramia orbicularis</name>
    <name type="common">orbiculate cardinalfish</name>
    <dbReference type="NCBI Taxonomy" id="375764"/>
    <lineage>
        <taxon>Eukaryota</taxon>
        <taxon>Metazoa</taxon>
        <taxon>Chordata</taxon>
        <taxon>Craniata</taxon>
        <taxon>Vertebrata</taxon>
        <taxon>Euteleostomi</taxon>
        <taxon>Actinopterygii</taxon>
        <taxon>Neopterygii</taxon>
        <taxon>Teleostei</taxon>
        <taxon>Neoteleostei</taxon>
        <taxon>Acanthomorphata</taxon>
        <taxon>Gobiaria</taxon>
        <taxon>Kurtiformes</taxon>
        <taxon>Apogonoidei</taxon>
        <taxon>Apogonidae</taxon>
        <taxon>Apogoninae</taxon>
        <taxon>Sphaeramia</taxon>
    </lineage>
</organism>
<dbReference type="PANTHER" id="PTHR11640">
    <property type="entry name" value="NEPHRIN"/>
    <property type="match status" value="1"/>
</dbReference>
<proteinExistence type="predicted"/>
<name>A0A673A8K3_9TELE</name>
<keyword evidence="4" id="KW-0325">Glycoprotein</keyword>